<comment type="subcellular location">
    <subcellularLocation>
        <location evidence="2 15 17">Cytoplasm</location>
    </subcellularLocation>
</comment>
<comment type="subunit">
    <text evidence="4 15 17">Homodimer.</text>
</comment>
<dbReference type="AlphaFoldDB" id="A0A1Y1SGQ4"/>
<dbReference type="InterPro" id="IPR029028">
    <property type="entry name" value="Alpha/beta_knot_MTases"/>
</dbReference>
<name>A0A1Y1SGQ4_9GAMM</name>
<keyword evidence="8 15" id="KW-0489">Methyltransferase</keyword>
<evidence type="ECO:0000256" key="11">
    <source>
        <dbReference type="ARBA" id="ARBA00022694"/>
    </source>
</evidence>
<dbReference type="STRING" id="1317117.ATO7_03180"/>
<dbReference type="InterPro" id="IPR023148">
    <property type="entry name" value="tRNA_m1G_MeTrfase_C_sf"/>
</dbReference>
<keyword evidence="11 15" id="KW-0819">tRNA processing</keyword>
<comment type="function">
    <text evidence="1 15 17">Specifically methylates guanosine-37 in various tRNAs.</text>
</comment>
<feature type="domain" description="tRNA methyltransferase TRMD/TRM10-type" evidence="18">
    <location>
        <begin position="1"/>
        <end position="223"/>
    </location>
</feature>
<evidence type="ECO:0000256" key="12">
    <source>
        <dbReference type="ARBA" id="ARBA00029736"/>
    </source>
</evidence>
<comment type="similarity">
    <text evidence="3 15 17">Belongs to the RNA methyltransferase TrmD family.</text>
</comment>
<dbReference type="EMBL" id="AQQV01000001">
    <property type="protein sequence ID" value="ORE88845.1"/>
    <property type="molecule type" value="Genomic_DNA"/>
</dbReference>
<protein>
    <recommendedName>
        <fullName evidence="6 15">tRNA (guanine-N(1)-)-methyltransferase</fullName>
        <ecNumber evidence="5 15">2.1.1.228</ecNumber>
    </recommendedName>
    <alternativeName>
        <fullName evidence="12 15">M1G-methyltransferase</fullName>
    </alternativeName>
    <alternativeName>
        <fullName evidence="13 15">tRNA [GM37] methyltransferase</fullName>
    </alternativeName>
</protein>
<evidence type="ECO:0000259" key="18">
    <source>
        <dbReference type="Pfam" id="PF01746"/>
    </source>
</evidence>
<evidence type="ECO:0000313" key="20">
    <source>
        <dbReference type="Proteomes" id="UP000192342"/>
    </source>
</evidence>
<evidence type="ECO:0000256" key="9">
    <source>
        <dbReference type="ARBA" id="ARBA00022679"/>
    </source>
</evidence>
<evidence type="ECO:0000256" key="16">
    <source>
        <dbReference type="PIRSR" id="PIRSR000386-1"/>
    </source>
</evidence>
<dbReference type="PANTHER" id="PTHR46417:SF1">
    <property type="entry name" value="TRNA (GUANINE-N(1)-)-METHYLTRANSFERASE"/>
    <property type="match status" value="1"/>
</dbReference>
<comment type="caution">
    <text evidence="15">Lacks conserved residue(s) required for the propagation of feature annotation.</text>
</comment>
<sequence length="253" mass="27800">MRFDLITLLPEAVAAFAALGVTGEALRSDKAQLAAWNPRDFERKARPDDKPYGGGAGMVLQAEPLAQAIDAARAASDVSRPVILLSPQGQPFDQAMAQQLAQGGGAILIAGRYEGIDQRVIDSHVDFEISAGDFVLSGGELPALMIMDAILRLVPGILGDENSARDESFVDARLEYPQYTRPESWRGRRVPPVLTSGNHREILHWRRVQAIGRTWERRPDLLDESAFDAHNRALLREYINEFLAGQSKDATSD</sequence>
<dbReference type="PIRSF" id="PIRSF000386">
    <property type="entry name" value="tRNA_mtase"/>
    <property type="match status" value="1"/>
</dbReference>
<proteinExistence type="inferred from homology"/>
<dbReference type="Pfam" id="PF01746">
    <property type="entry name" value="tRNA_m1G_MT"/>
    <property type="match status" value="1"/>
</dbReference>
<evidence type="ECO:0000256" key="17">
    <source>
        <dbReference type="RuleBase" id="RU003464"/>
    </source>
</evidence>
<dbReference type="FunFam" id="1.10.1270.20:FF:000001">
    <property type="entry name" value="tRNA (guanine-N(1)-)-methyltransferase"/>
    <property type="match status" value="1"/>
</dbReference>
<keyword evidence="9 15" id="KW-0808">Transferase</keyword>
<dbReference type="GO" id="GO:0052906">
    <property type="term" value="F:tRNA (guanine(37)-N1)-methyltransferase activity"/>
    <property type="evidence" value="ECO:0007669"/>
    <property type="project" value="UniProtKB-UniRule"/>
</dbReference>
<dbReference type="InterPro" id="IPR002649">
    <property type="entry name" value="tRNA_m1G_MeTrfase_TrmD"/>
</dbReference>
<dbReference type="EC" id="2.1.1.228" evidence="5 15"/>
<evidence type="ECO:0000256" key="8">
    <source>
        <dbReference type="ARBA" id="ARBA00022603"/>
    </source>
</evidence>
<gene>
    <name evidence="15 19" type="primary">trmD</name>
    <name evidence="19" type="ORF">ATO7_03180</name>
</gene>
<dbReference type="NCBIfam" id="TIGR00088">
    <property type="entry name" value="trmD"/>
    <property type="match status" value="1"/>
</dbReference>
<dbReference type="HAMAP" id="MF_00605">
    <property type="entry name" value="TrmD"/>
    <property type="match status" value="1"/>
</dbReference>
<dbReference type="GO" id="GO:0002939">
    <property type="term" value="P:tRNA N1-guanine methylation"/>
    <property type="evidence" value="ECO:0007669"/>
    <property type="project" value="TreeGrafter"/>
</dbReference>
<dbReference type="Gene3D" id="1.10.1270.20">
    <property type="entry name" value="tRNA(m1g37)methyltransferase, domain 2"/>
    <property type="match status" value="1"/>
</dbReference>
<dbReference type="InterPro" id="IPR029026">
    <property type="entry name" value="tRNA_m1G_MTases_N"/>
</dbReference>
<feature type="binding site" evidence="15 16">
    <location>
        <position position="111"/>
    </location>
    <ligand>
        <name>S-adenosyl-L-methionine</name>
        <dbReference type="ChEBI" id="CHEBI:59789"/>
    </ligand>
</feature>
<evidence type="ECO:0000256" key="3">
    <source>
        <dbReference type="ARBA" id="ARBA00007630"/>
    </source>
</evidence>
<dbReference type="Gene3D" id="3.40.1280.10">
    <property type="match status" value="1"/>
</dbReference>
<evidence type="ECO:0000256" key="15">
    <source>
        <dbReference type="HAMAP-Rule" id="MF_00605"/>
    </source>
</evidence>
<dbReference type="PANTHER" id="PTHR46417">
    <property type="entry name" value="TRNA (GUANINE-N(1)-)-METHYLTRANSFERASE"/>
    <property type="match status" value="1"/>
</dbReference>
<evidence type="ECO:0000256" key="5">
    <source>
        <dbReference type="ARBA" id="ARBA00012807"/>
    </source>
</evidence>
<evidence type="ECO:0000256" key="13">
    <source>
        <dbReference type="ARBA" id="ARBA00033392"/>
    </source>
</evidence>
<evidence type="ECO:0000256" key="6">
    <source>
        <dbReference type="ARBA" id="ARBA00014679"/>
    </source>
</evidence>
<evidence type="ECO:0000256" key="1">
    <source>
        <dbReference type="ARBA" id="ARBA00002634"/>
    </source>
</evidence>
<dbReference type="SUPFAM" id="SSF75217">
    <property type="entry name" value="alpha/beta knot"/>
    <property type="match status" value="1"/>
</dbReference>
<keyword evidence="10 15" id="KW-0949">S-adenosyl-L-methionine</keyword>
<dbReference type="GO" id="GO:0005829">
    <property type="term" value="C:cytosol"/>
    <property type="evidence" value="ECO:0007669"/>
    <property type="project" value="TreeGrafter"/>
</dbReference>
<dbReference type="RefSeq" id="WP_083559457.1">
    <property type="nucleotide sequence ID" value="NZ_AQQV01000001.1"/>
</dbReference>
<dbReference type="CDD" id="cd18080">
    <property type="entry name" value="TrmD-like"/>
    <property type="match status" value="1"/>
</dbReference>
<comment type="caution">
    <text evidence="19">The sequence shown here is derived from an EMBL/GenBank/DDBJ whole genome shotgun (WGS) entry which is preliminary data.</text>
</comment>
<comment type="catalytic activity">
    <reaction evidence="14 15 17">
        <text>guanosine(37) in tRNA + S-adenosyl-L-methionine = N(1)-methylguanosine(37) in tRNA + S-adenosyl-L-homocysteine + H(+)</text>
        <dbReference type="Rhea" id="RHEA:36899"/>
        <dbReference type="Rhea" id="RHEA-COMP:10145"/>
        <dbReference type="Rhea" id="RHEA-COMP:10147"/>
        <dbReference type="ChEBI" id="CHEBI:15378"/>
        <dbReference type="ChEBI" id="CHEBI:57856"/>
        <dbReference type="ChEBI" id="CHEBI:59789"/>
        <dbReference type="ChEBI" id="CHEBI:73542"/>
        <dbReference type="ChEBI" id="CHEBI:74269"/>
        <dbReference type="EC" id="2.1.1.228"/>
    </reaction>
</comment>
<evidence type="ECO:0000256" key="4">
    <source>
        <dbReference type="ARBA" id="ARBA00011738"/>
    </source>
</evidence>
<dbReference type="InterPro" id="IPR016009">
    <property type="entry name" value="tRNA_MeTrfase_TRMD/TRM10"/>
</dbReference>
<dbReference type="Proteomes" id="UP000192342">
    <property type="component" value="Unassembled WGS sequence"/>
</dbReference>
<reference evidence="19 20" key="1">
    <citation type="submission" date="2013-04" db="EMBL/GenBank/DDBJ databases">
        <title>Oceanococcus atlanticus 22II-S10r2 Genome Sequencing.</title>
        <authorList>
            <person name="Lai Q."/>
            <person name="Li G."/>
            <person name="Shao Z."/>
        </authorList>
    </citation>
    <scope>NUCLEOTIDE SEQUENCE [LARGE SCALE GENOMIC DNA]</scope>
    <source>
        <strain evidence="19 20">22II-S10r2</strain>
    </source>
</reference>
<dbReference type="NCBIfam" id="NF000648">
    <property type="entry name" value="PRK00026.1"/>
    <property type="match status" value="1"/>
</dbReference>
<evidence type="ECO:0000313" key="19">
    <source>
        <dbReference type="EMBL" id="ORE88845.1"/>
    </source>
</evidence>
<organism evidence="19 20">
    <name type="scientific">Oceanococcus atlanticus</name>
    <dbReference type="NCBI Taxonomy" id="1317117"/>
    <lineage>
        <taxon>Bacteria</taxon>
        <taxon>Pseudomonadati</taxon>
        <taxon>Pseudomonadota</taxon>
        <taxon>Gammaproteobacteria</taxon>
        <taxon>Chromatiales</taxon>
        <taxon>Oceanococcaceae</taxon>
        <taxon>Oceanococcus</taxon>
    </lineage>
</organism>
<evidence type="ECO:0000256" key="10">
    <source>
        <dbReference type="ARBA" id="ARBA00022691"/>
    </source>
</evidence>
<evidence type="ECO:0000256" key="14">
    <source>
        <dbReference type="ARBA" id="ARBA00047783"/>
    </source>
</evidence>
<evidence type="ECO:0000256" key="7">
    <source>
        <dbReference type="ARBA" id="ARBA00022490"/>
    </source>
</evidence>
<evidence type="ECO:0000256" key="2">
    <source>
        <dbReference type="ARBA" id="ARBA00004496"/>
    </source>
</evidence>
<keyword evidence="20" id="KW-1185">Reference proteome</keyword>
<dbReference type="OrthoDB" id="9807416at2"/>
<accession>A0A1Y1SGQ4</accession>
<keyword evidence="7 15" id="KW-0963">Cytoplasm</keyword>